<dbReference type="InterPro" id="IPR018333">
    <property type="entry name" value="Squalene_cyclase"/>
</dbReference>
<proteinExistence type="inferred from homology"/>
<keyword evidence="5" id="KW-1185">Reference proteome</keyword>
<dbReference type="AlphaFoldDB" id="A0ABD3C7Y0"/>
<keyword evidence="4" id="KW-0413">Isomerase</keyword>
<dbReference type="Pfam" id="PF13243">
    <property type="entry name" value="SQHop_cyclase_C"/>
    <property type="match status" value="1"/>
</dbReference>
<dbReference type="GO" id="GO:0016853">
    <property type="term" value="F:isomerase activity"/>
    <property type="evidence" value="ECO:0007669"/>
    <property type="project" value="UniProtKB-KW"/>
</dbReference>
<dbReference type="InterPro" id="IPR008930">
    <property type="entry name" value="Terpenoid_cyclase/PrenylTrfase"/>
</dbReference>
<evidence type="ECO:0000313" key="4">
    <source>
        <dbReference type="EMBL" id="KAL3625226.1"/>
    </source>
</evidence>
<dbReference type="PANTHER" id="PTHR11764">
    <property type="entry name" value="TERPENE CYCLASE/MUTASE FAMILY MEMBER"/>
    <property type="match status" value="1"/>
</dbReference>
<dbReference type="InterPro" id="IPR032696">
    <property type="entry name" value="SQ_cyclase_C"/>
</dbReference>
<comment type="caution">
    <text evidence="4">The sequence shown here is derived from an EMBL/GenBank/DDBJ whole genome shotgun (WGS) entry which is preliminary data.</text>
</comment>
<evidence type="ECO:0000259" key="3">
    <source>
        <dbReference type="Pfam" id="PF13243"/>
    </source>
</evidence>
<reference evidence="5" key="1">
    <citation type="journal article" date="2024" name="IScience">
        <title>Strigolactones Initiate the Formation of Haustorium-like Structures in Castilleja.</title>
        <authorList>
            <person name="Buerger M."/>
            <person name="Peterson D."/>
            <person name="Chory J."/>
        </authorList>
    </citation>
    <scope>NUCLEOTIDE SEQUENCE [LARGE SCALE GENOMIC DNA]</scope>
</reference>
<accession>A0ABD3C7Y0</accession>
<gene>
    <name evidence="4" type="primary">CASBPX1</name>
    <name evidence="4" type="ORF">CASFOL_030680</name>
</gene>
<evidence type="ECO:0000256" key="2">
    <source>
        <dbReference type="ARBA" id="ARBA00022737"/>
    </source>
</evidence>
<dbReference type="InterPro" id="IPR002365">
    <property type="entry name" value="Terpene_synthase_CS"/>
</dbReference>
<evidence type="ECO:0000313" key="5">
    <source>
        <dbReference type="Proteomes" id="UP001632038"/>
    </source>
</evidence>
<keyword evidence="2" id="KW-0677">Repeat</keyword>
<dbReference type="PANTHER" id="PTHR11764:SF44">
    <property type="entry name" value="LANOSTEROL SYNTHASE"/>
    <property type="match status" value="1"/>
</dbReference>
<dbReference type="PROSITE" id="PS01074">
    <property type="entry name" value="TERPENE_SYNTHASES"/>
    <property type="match status" value="1"/>
</dbReference>
<protein>
    <submittedName>
        <fullName evidence="4">Cycloartenol synthase</fullName>
        <ecNumber evidence="4">5.4.99.-</ecNumber>
    </submittedName>
</protein>
<name>A0ABD3C7Y0_9LAMI</name>
<sequence length="252" mass="28481">MLQNSNGGFASYELTRSYAWLEMINPSETFGDIIIDYQYVECTSAAIQGLTLFNKLYPGYRGKDIDSCIKKALNFIENIQLSDGSWYGSWGICYTYGTWFGITGLIQGGRTYENSSSVRKACKFLLSKQLSSGGWGESYLSSQDKVYTNLEENKSHIVNTGWAMLALIEAGQANRDANPLHCAAKELINSQMENGDFPQQRNNRCIQQKLYDKLLGLQKHFSDMGTRSLPQQGVEILKDEIESCVYEFKRNL</sequence>
<comment type="similarity">
    <text evidence="1">Belongs to the terpene cyclase/mutase family.</text>
</comment>
<dbReference type="EMBL" id="JAVIJP010000052">
    <property type="protein sequence ID" value="KAL3625226.1"/>
    <property type="molecule type" value="Genomic_DNA"/>
</dbReference>
<feature type="domain" description="Squalene cyclase C-terminal" evidence="3">
    <location>
        <begin position="2"/>
        <end position="201"/>
    </location>
</feature>
<dbReference type="SUPFAM" id="SSF48239">
    <property type="entry name" value="Terpenoid cyclases/Protein prenyltransferases"/>
    <property type="match status" value="1"/>
</dbReference>
<evidence type="ECO:0000256" key="1">
    <source>
        <dbReference type="ARBA" id="ARBA00009755"/>
    </source>
</evidence>
<dbReference type="EC" id="5.4.99.-" evidence="4"/>
<dbReference type="Gene3D" id="1.50.10.20">
    <property type="match status" value="1"/>
</dbReference>
<organism evidence="4 5">
    <name type="scientific">Castilleja foliolosa</name>
    <dbReference type="NCBI Taxonomy" id="1961234"/>
    <lineage>
        <taxon>Eukaryota</taxon>
        <taxon>Viridiplantae</taxon>
        <taxon>Streptophyta</taxon>
        <taxon>Embryophyta</taxon>
        <taxon>Tracheophyta</taxon>
        <taxon>Spermatophyta</taxon>
        <taxon>Magnoliopsida</taxon>
        <taxon>eudicotyledons</taxon>
        <taxon>Gunneridae</taxon>
        <taxon>Pentapetalae</taxon>
        <taxon>asterids</taxon>
        <taxon>lamiids</taxon>
        <taxon>Lamiales</taxon>
        <taxon>Orobanchaceae</taxon>
        <taxon>Pedicularideae</taxon>
        <taxon>Castillejinae</taxon>
        <taxon>Castilleja</taxon>
    </lineage>
</organism>
<dbReference type="Proteomes" id="UP001632038">
    <property type="component" value="Unassembled WGS sequence"/>
</dbReference>